<keyword evidence="1" id="KW-0472">Membrane</keyword>
<reference evidence="3" key="1">
    <citation type="submission" date="2016-11" db="EMBL/GenBank/DDBJ databases">
        <authorList>
            <person name="Varghese N."/>
            <person name="Submissions S."/>
        </authorList>
    </citation>
    <scope>NUCLEOTIDE SEQUENCE [LARGE SCALE GENOMIC DNA]</scope>
    <source>
        <strain evidence="3">DSM 100572</strain>
    </source>
</reference>
<feature type="transmembrane region" description="Helical" evidence="1">
    <location>
        <begin position="35"/>
        <end position="52"/>
    </location>
</feature>
<keyword evidence="3" id="KW-1185">Reference proteome</keyword>
<evidence type="ECO:0000313" key="3">
    <source>
        <dbReference type="Proteomes" id="UP000184109"/>
    </source>
</evidence>
<dbReference type="RefSeq" id="WP_073118993.1">
    <property type="nucleotide sequence ID" value="NZ_BMEN01000002.1"/>
</dbReference>
<evidence type="ECO:0000256" key="1">
    <source>
        <dbReference type="SAM" id="Phobius"/>
    </source>
</evidence>
<proteinExistence type="predicted"/>
<dbReference type="STRING" id="1195760.SAMN05444281_1038"/>
<dbReference type="OrthoDB" id="1357677at2"/>
<accession>A0A1M5U5E4</accession>
<dbReference type="EMBL" id="FQXQ01000002">
    <property type="protein sequence ID" value="SHH58076.1"/>
    <property type="molecule type" value="Genomic_DNA"/>
</dbReference>
<feature type="transmembrane region" description="Helical" evidence="1">
    <location>
        <begin position="72"/>
        <end position="94"/>
    </location>
</feature>
<evidence type="ECO:0000313" key="2">
    <source>
        <dbReference type="EMBL" id="SHH58076.1"/>
    </source>
</evidence>
<keyword evidence="1" id="KW-1133">Transmembrane helix</keyword>
<feature type="transmembrane region" description="Helical" evidence="1">
    <location>
        <begin position="100"/>
        <end position="120"/>
    </location>
</feature>
<organism evidence="2 3">
    <name type="scientific">Wenyingzhuangia marina</name>
    <dbReference type="NCBI Taxonomy" id="1195760"/>
    <lineage>
        <taxon>Bacteria</taxon>
        <taxon>Pseudomonadati</taxon>
        <taxon>Bacteroidota</taxon>
        <taxon>Flavobacteriia</taxon>
        <taxon>Flavobacteriales</taxon>
        <taxon>Flavobacteriaceae</taxon>
        <taxon>Wenyingzhuangia</taxon>
    </lineage>
</organism>
<protein>
    <submittedName>
        <fullName evidence="2">Uncharacterized protein</fullName>
    </submittedName>
</protein>
<sequence>MKKQNPYLGTLLLIGIVLLFQVEFVRETIDPIREYFPVLWIAVLIWNIYQRVKYKRGGNINQLRIPTNNDDYYKTVPFIFGILLTVGGILALKYLESERILWSLLFMTGILLLILSFLFVPSGIIEIKKNVLSFENGSRKKSIAIERIKNIELKTNEIILNEKNEKKHSVNHMNLTEKTQKSISDLLKSKLRINIEQ</sequence>
<dbReference type="Proteomes" id="UP000184109">
    <property type="component" value="Unassembled WGS sequence"/>
</dbReference>
<gene>
    <name evidence="2" type="ORF">SAMN05444281_1038</name>
</gene>
<dbReference type="AlphaFoldDB" id="A0A1M5U5E4"/>
<keyword evidence="1" id="KW-0812">Transmembrane</keyword>
<name>A0A1M5U5E4_9FLAO</name>